<dbReference type="Pfam" id="PF01150">
    <property type="entry name" value="GDA1_CD39"/>
    <property type="match status" value="1"/>
</dbReference>
<keyword evidence="4" id="KW-0547">Nucleotide-binding</keyword>
<dbReference type="Gene3D" id="3.30.420.40">
    <property type="match status" value="1"/>
</dbReference>
<comment type="caution">
    <text evidence="5">The sequence shown here is derived from an EMBL/GenBank/DDBJ whole genome shotgun (WGS) entry which is preliminary data.</text>
</comment>
<feature type="active site" description="Proton acceptor" evidence="3">
    <location>
        <position position="132"/>
    </location>
</feature>
<dbReference type="EMBL" id="MBFS01001358">
    <property type="protein sequence ID" value="PVV01110.1"/>
    <property type="molecule type" value="Genomic_DNA"/>
</dbReference>
<dbReference type="AlphaFoldDB" id="A0A2T9Z958"/>
<evidence type="ECO:0000256" key="1">
    <source>
        <dbReference type="ARBA" id="ARBA00009283"/>
    </source>
</evidence>
<dbReference type="GO" id="GO:0004382">
    <property type="term" value="F:GDP phosphatase activity"/>
    <property type="evidence" value="ECO:0007669"/>
    <property type="project" value="TreeGrafter"/>
</dbReference>
<keyword evidence="4" id="KW-0067">ATP-binding</keyword>
<keyword evidence="6" id="KW-1185">Reference proteome</keyword>
<dbReference type="GO" id="GO:0045134">
    <property type="term" value="F:UDP phosphatase activity"/>
    <property type="evidence" value="ECO:0007669"/>
    <property type="project" value="TreeGrafter"/>
</dbReference>
<dbReference type="Gene3D" id="3.30.420.150">
    <property type="entry name" value="Exopolyphosphatase. Domain 2"/>
    <property type="match status" value="1"/>
</dbReference>
<reference evidence="5 6" key="1">
    <citation type="journal article" date="2018" name="MBio">
        <title>Comparative Genomics Reveals the Core Gene Toolbox for the Fungus-Insect Symbiosis.</title>
        <authorList>
            <person name="Wang Y."/>
            <person name="Stata M."/>
            <person name="Wang W."/>
            <person name="Stajich J.E."/>
            <person name="White M.M."/>
            <person name="Moncalvo J.M."/>
        </authorList>
    </citation>
    <scope>NUCLEOTIDE SEQUENCE [LARGE SCALE GENOMIC DNA]</scope>
    <source>
        <strain evidence="5 6">SC-DP-2</strain>
    </source>
</reference>
<comment type="similarity">
    <text evidence="1">Belongs to the GDA1/CD39 NTPase family.</text>
</comment>
<dbReference type="GO" id="GO:0006256">
    <property type="term" value="P:UDP catabolic process"/>
    <property type="evidence" value="ECO:0007669"/>
    <property type="project" value="TreeGrafter"/>
</dbReference>
<evidence type="ECO:0000256" key="2">
    <source>
        <dbReference type="ARBA" id="ARBA00022801"/>
    </source>
</evidence>
<gene>
    <name evidence="5" type="ORF">BB560_004484</name>
</gene>
<dbReference type="PANTHER" id="PTHR11782">
    <property type="entry name" value="ADENOSINE/GUANOSINE DIPHOSPHATASE"/>
    <property type="match status" value="1"/>
</dbReference>
<name>A0A2T9Z958_9FUNG</name>
<dbReference type="GO" id="GO:0016020">
    <property type="term" value="C:membrane"/>
    <property type="evidence" value="ECO:0007669"/>
    <property type="project" value="TreeGrafter"/>
</dbReference>
<dbReference type="GO" id="GO:0005524">
    <property type="term" value="F:ATP binding"/>
    <property type="evidence" value="ECO:0007669"/>
    <property type="project" value="UniProtKB-KW"/>
</dbReference>
<sequence>MIYTWRDLAKSSSEISFNNTLERLPEIDFGLPGSKEAFSFKISPGISSYSTKISELNQKHLAPMLEHAKKVIPAHKHIQTPIYLMATAGMRLLDDDSQKQILYRACEFFKKNSIFYIKNCKAHFNVISGEEEGAYGWLSVNYLKNRFLPLINHTSEQSQLPSQSQNSLLSRSTTGEAETFGFLDMGGASTQIAFQLNSKISDISQDEITKIKLMKIDGNSIEVNLFVTTFLGYGTNEARRRYVESIASKTPKIADFEYPVISDPCLPKGLFVQVKSNNFVLMGSGKLDSCVKETYKLLNKKEFCAKPPCLFNGVHFPTLNLKNMQFLGVSEYWYASNDILQLGGLWDMFKFIKKARDFCSLDWNSAKSKYIDTPGIIEDRIRLQCFKASWIITILHDGFGILPELFLDSNSDVDAALESLSRSDHKPNFHSINEINSREASWTLGAILLKVSESIPNKRDFNSTLSFIRLPKSSKKSGQTGDEDFGAGIQETTPDSVLKVEVHIKFRPF</sequence>
<dbReference type="Proteomes" id="UP000245609">
    <property type="component" value="Unassembled WGS sequence"/>
</dbReference>
<dbReference type="InterPro" id="IPR000407">
    <property type="entry name" value="GDA1_CD39_NTPase"/>
</dbReference>
<organism evidence="5 6">
    <name type="scientific">Smittium megazygosporum</name>
    <dbReference type="NCBI Taxonomy" id="133381"/>
    <lineage>
        <taxon>Eukaryota</taxon>
        <taxon>Fungi</taxon>
        <taxon>Fungi incertae sedis</taxon>
        <taxon>Zoopagomycota</taxon>
        <taxon>Kickxellomycotina</taxon>
        <taxon>Harpellomycetes</taxon>
        <taxon>Harpellales</taxon>
        <taxon>Legeriomycetaceae</taxon>
        <taxon>Smittium</taxon>
    </lineage>
</organism>
<protein>
    <submittedName>
        <fullName evidence="5">Uncharacterized protein</fullName>
    </submittedName>
</protein>
<evidence type="ECO:0000256" key="3">
    <source>
        <dbReference type="PIRSR" id="PIRSR600407-1"/>
    </source>
</evidence>
<evidence type="ECO:0000313" key="6">
    <source>
        <dbReference type="Proteomes" id="UP000245609"/>
    </source>
</evidence>
<dbReference type="STRING" id="133381.A0A2T9Z958"/>
<accession>A0A2T9Z958</accession>
<dbReference type="OrthoDB" id="6372431at2759"/>
<evidence type="ECO:0000313" key="5">
    <source>
        <dbReference type="EMBL" id="PVV01110.1"/>
    </source>
</evidence>
<keyword evidence="2" id="KW-0378">Hydrolase</keyword>
<dbReference type="PANTHER" id="PTHR11782:SF121">
    <property type="entry name" value="NUCLEOSIDE-DIPHOSPHATASE MIG-23"/>
    <property type="match status" value="1"/>
</dbReference>
<feature type="binding site" evidence="4">
    <location>
        <begin position="187"/>
        <end position="191"/>
    </location>
    <ligand>
        <name>ATP</name>
        <dbReference type="ChEBI" id="CHEBI:30616"/>
    </ligand>
</feature>
<dbReference type="GO" id="GO:0046036">
    <property type="term" value="P:CTP metabolic process"/>
    <property type="evidence" value="ECO:0007669"/>
    <property type="project" value="TreeGrafter"/>
</dbReference>
<dbReference type="GO" id="GO:0017111">
    <property type="term" value="F:ribonucleoside triphosphate phosphatase activity"/>
    <property type="evidence" value="ECO:0007669"/>
    <property type="project" value="TreeGrafter"/>
</dbReference>
<evidence type="ECO:0000256" key="4">
    <source>
        <dbReference type="PIRSR" id="PIRSR600407-2"/>
    </source>
</evidence>
<proteinExistence type="inferred from homology"/>
<dbReference type="GO" id="GO:0005794">
    <property type="term" value="C:Golgi apparatus"/>
    <property type="evidence" value="ECO:0007669"/>
    <property type="project" value="TreeGrafter"/>
</dbReference>